<keyword evidence="1" id="KW-1133">Transmembrane helix</keyword>
<evidence type="ECO:0000313" key="2">
    <source>
        <dbReference type="EMBL" id="QNH63696.1"/>
    </source>
</evidence>
<feature type="transmembrane region" description="Helical" evidence="1">
    <location>
        <begin position="141"/>
        <end position="163"/>
    </location>
</feature>
<dbReference type="AlphaFoldDB" id="A0A7G7WBF3"/>
<keyword evidence="3" id="KW-1185">Reference proteome</keyword>
<keyword evidence="1" id="KW-0472">Membrane</keyword>
<dbReference type="EMBL" id="CP060202">
    <property type="protein sequence ID" value="QNH63696.1"/>
    <property type="molecule type" value="Genomic_DNA"/>
</dbReference>
<gene>
    <name evidence="2" type="ORF">H4317_07855</name>
</gene>
<feature type="transmembrane region" description="Helical" evidence="1">
    <location>
        <begin position="60"/>
        <end position="78"/>
    </location>
</feature>
<sequence length="167" mass="19462">MNSTDHLLKIEDEYAWTFFGRSREYYLELWQLRQQGKYVHFNIAAFFFGVFWFAYRRMYFVLFLLVAVLLAEAMLEQALLGEARGQGRTILVGLVQASVLGAFGNTLYLWDAERKMRKILRRAIPKDDILALLRRAGGTSWWFVPVVLAIGGLYGWLLQWVAWQSAL</sequence>
<dbReference type="InterPro" id="IPR024399">
    <property type="entry name" value="DUF2628"/>
</dbReference>
<reference evidence="2 3" key="1">
    <citation type="submission" date="2020-08" db="EMBL/GenBank/DDBJ databases">
        <title>Hymenobacter sp. S2-20-2 genome sequencing.</title>
        <authorList>
            <person name="Jin L."/>
        </authorList>
    </citation>
    <scope>NUCLEOTIDE SEQUENCE [LARGE SCALE GENOMIC DNA]</scope>
    <source>
        <strain evidence="2 3">S2-20-2</strain>
    </source>
</reference>
<name>A0A7G7WBF3_9BACT</name>
<feature type="transmembrane region" description="Helical" evidence="1">
    <location>
        <begin position="90"/>
        <end position="110"/>
    </location>
</feature>
<accession>A0A7G7WBF3</accession>
<dbReference type="RefSeq" id="WP_185889572.1">
    <property type="nucleotide sequence ID" value="NZ_CP060202.1"/>
</dbReference>
<keyword evidence="1" id="KW-0812">Transmembrane</keyword>
<dbReference type="Pfam" id="PF10947">
    <property type="entry name" value="DUF2628"/>
    <property type="match status" value="1"/>
</dbReference>
<evidence type="ECO:0000313" key="3">
    <source>
        <dbReference type="Proteomes" id="UP000515489"/>
    </source>
</evidence>
<proteinExistence type="predicted"/>
<protein>
    <submittedName>
        <fullName evidence="2">DUF2628 domain-containing protein</fullName>
    </submittedName>
</protein>
<dbReference type="KEGG" id="hsk:H4317_07855"/>
<dbReference type="Proteomes" id="UP000515489">
    <property type="component" value="Chromosome"/>
</dbReference>
<feature type="transmembrane region" description="Helical" evidence="1">
    <location>
        <begin position="38"/>
        <end position="55"/>
    </location>
</feature>
<evidence type="ECO:0000256" key="1">
    <source>
        <dbReference type="SAM" id="Phobius"/>
    </source>
</evidence>
<organism evidence="2 3">
    <name type="scientific">Hymenobacter sediminicola</name>
    <dbReference type="NCBI Taxonomy" id="2761579"/>
    <lineage>
        <taxon>Bacteria</taxon>
        <taxon>Pseudomonadati</taxon>
        <taxon>Bacteroidota</taxon>
        <taxon>Cytophagia</taxon>
        <taxon>Cytophagales</taxon>
        <taxon>Hymenobacteraceae</taxon>
        <taxon>Hymenobacter</taxon>
    </lineage>
</organism>